<dbReference type="Proteomes" id="UP001165381">
    <property type="component" value="Unassembled WGS sequence"/>
</dbReference>
<evidence type="ECO:0000256" key="1">
    <source>
        <dbReference type="SAM" id="SignalP"/>
    </source>
</evidence>
<comment type="caution">
    <text evidence="2">The sequence shown here is derived from an EMBL/GenBank/DDBJ whole genome shotgun (WGS) entry which is preliminary data.</text>
</comment>
<keyword evidence="1" id="KW-0732">Signal</keyword>
<reference evidence="2" key="1">
    <citation type="submission" date="2022-05" db="EMBL/GenBank/DDBJ databases">
        <authorList>
            <person name="Park J.-S."/>
        </authorList>
    </citation>
    <scope>NUCLEOTIDE SEQUENCE</scope>
    <source>
        <strain evidence="2">2012CJ34-3</strain>
    </source>
</reference>
<protein>
    <submittedName>
        <fullName evidence="2">Uncharacterized protein</fullName>
    </submittedName>
</protein>
<feature type="signal peptide" evidence="1">
    <location>
        <begin position="1"/>
        <end position="18"/>
    </location>
</feature>
<evidence type="ECO:0000313" key="2">
    <source>
        <dbReference type="EMBL" id="MCL6295879.1"/>
    </source>
</evidence>
<accession>A0ABT0QHZ3</accession>
<keyword evidence="3" id="KW-1185">Reference proteome</keyword>
<feature type="chain" id="PRO_5045366370" evidence="1">
    <location>
        <begin position="19"/>
        <end position="132"/>
    </location>
</feature>
<name>A0ABT0QHZ3_9FLAO</name>
<dbReference type="RefSeq" id="WP_249973441.1">
    <property type="nucleotide sequence ID" value="NZ_JAMFLZ010000005.1"/>
</dbReference>
<sequence>MKKIVLLVIMLAYSTSYAQTTKLRATNLNDKYENVFYKSPQKYNNQEQAFKVSRITYSSNYIGSKSKNMYQISIYGTVNNKKEQIVYNAKSIDEIEHYKNVFNGRYKKILLFVHANKVQSKTHYNTSISVEY</sequence>
<dbReference type="EMBL" id="JAMFLZ010000005">
    <property type="protein sequence ID" value="MCL6295879.1"/>
    <property type="molecule type" value="Genomic_DNA"/>
</dbReference>
<organism evidence="2 3">
    <name type="scientific">Jejuia spongiicola</name>
    <dbReference type="NCBI Taxonomy" id="2942207"/>
    <lineage>
        <taxon>Bacteria</taxon>
        <taxon>Pseudomonadati</taxon>
        <taxon>Bacteroidota</taxon>
        <taxon>Flavobacteriia</taxon>
        <taxon>Flavobacteriales</taxon>
        <taxon>Flavobacteriaceae</taxon>
        <taxon>Jejuia</taxon>
    </lineage>
</organism>
<gene>
    <name evidence="2" type="ORF">M3P09_12790</name>
</gene>
<proteinExistence type="predicted"/>
<evidence type="ECO:0000313" key="3">
    <source>
        <dbReference type="Proteomes" id="UP001165381"/>
    </source>
</evidence>